<reference evidence="1 2" key="1">
    <citation type="submission" date="2016-10" db="EMBL/GenBank/DDBJ databases">
        <authorList>
            <person name="de Groot N.N."/>
        </authorList>
    </citation>
    <scope>NUCLEOTIDE SEQUENCE [LARGE SCALE GENOMIC DNA]</scope>
    <source>
        <strain evidence="1 2">DSM 44149</strain>
    </source>
</reference>
<evidence type="ECO:0000313" key="2">
    <source>
        <dbReference type="Proteomes" id="UP000183376"/>
    </source>
</evidence>
<gene>
    <name evidence="1" type="ORF">SAMN04489726_3491</name>
</gene>
<evidence type="ECO:0000313" key="1">
    <source>
        <dbReference type="EMBL" id="SDM81517.1"/>
    </source>
</evidence>
<name>A0A1G9WB28_ALLAB</name>
<dbReference type="OrthoDB" id="3387628at2"/>
<keyword evidence="2" id="KW-1185">Reference proteome</keyword>
<protein>
    <recommendedName>
        <fullName evidence="3">WXG100 family type VII secretion target</fullName>
    </recommendedName>
</protein>
<dbReference type="EMBL" id="LT629701">
    <property type="protein sequence ID" value="SDM81517.1"/>
    <property type="molecule type" value="Genomic_DNA"/>
</dbReference>
<organism evidence="1 2">
    <name type="scientific">Allokutzneria albata</name>
    <name type="common">Kibdelosporangium albatum</name>
    <dbReference type="NCBI Taxonomy" id="211114"/>
    <lineage>
        <taxon>Bacteria</taxon>
        <taxon>Bacillati</taxon>
        <taxon>Actinomycetota</taxon>
        <taxon>Actinomycetes</taxon>
        <taxon>Pseudonocardiales</taxon>
        <taxon>Pseudonocardiaceae</taxon>
        <taxon>Allokutzneria</taxon>
    </lineage>
</organism>
<dbReference type="Gene3D" id="1.10.287.1060">
    <property type="entry name" value="ESAT-6-like"/>
    <property type="match status" value="1"/>
</dbReference>
<evidence type="ECO:0008006" key="3">
    <source>
        <dbReference type="Google" id="ProtNLM"/>
    </source>
</evidence>
<dbReference type="Proteomes" id="UP000183376">
    <property type="component" value="Chromosome I"/>
</dbReference>
<sequence>MTTYTFDAAKADMVRDTMAAVTIKLTEELKTMHTNVMKTLADWQDGAKEQYDVAKKAWDDAAARMPTSLNSAETTLNQITGGYLKIEHTGRNAWGGYSVK</sequence>
<dbReference type="eggNOG" id="COG4842">
    <property type="taxonomic scope" value="Bacteria"/>
</dbReference>
<dbReference type="InterPro" id="IPR036689">
    <property type="entry name" value="ESAT-6-like_sf"/>
</dbReference>
<dbReference type="SUPFAM" id="SSF140453">
    <property type="entry name" value="EsxAB dimer-like"/>
    <property type="match status" value="1"/>
</dbReference>
<dbReference type="AlphaFoldDB" id="A0A1G9WB28"/>
<dbReference type="RefSeq" id="WP_043812071.1">
    <property type="nucleotide sequence ID" value="NZ_JOEF01000012.1"/>
</dbReference>
<proteinExistence type="predicted"/>
<accession>A0A1G9WB28</accession>
<dbReference type="STRING" id="211114.SAMN04489726_3491"/>